<accession>A0A919NC64</accession>
<dbReference type="InterPro" id="IPR029044">
    <property type="entry name" value="Nucleotide-diphossugar_trans"/>
</dbReference>
<dbReference type="PANTHER" id="PTHR22916:SF3">
    <property type="entry name" value="UDP-GLCNAC:BETAGAL BETA-1,3-N-ACETYLGLUCOSAMINYLTRANSFERASE-LIKE PROTEIN 1"/>
    <property type="match status" value="1"/>
</dbReference>
<gene>
    <name evidence="2" type="ORF">Asi03nite_57760</name>
</gene>
<dbReference type="Gene3D" id="3.90.550.10">
    <property type="entry name" value="Spore Coat Polysaccharide Biosynthesis Protein SpsA, Chain A"/>
    <property type="match status" value="1"/>
</dbReference>
<organism evidence="2 3">
    <name type="scientific">Actinoplanes siamensis</name>
    <dbReference type="NCBI Taxonomy" id="1223317"/>
    <lineage>
        <taxon>Bacteria</taxon>
        <taxon>Bacillati</taxon>
        <taxon>Actinomycetota</taxon>
        <taxon>Actinomycetes</taxon>
        <taxon>Micromonosporales</taxon>
        <taxon>Micromonosporaceae</taxon>
        <taxon>Actinoplanes</taxon>
    </lineage>
</organism>
<dbReference type="GO" id="GO:0016758">
    <property type="term" value="F:hexosyltransferase activity"/>
    <property type="evidence" value="ECO:0007669"/>
    <property type="project" value="UniProtKB-ARBA"/>
</dbReference>
<reference evidence="2" key="1">
    <citation type="submission" date="2021-01" db="EMBL/GenBank/DDBJ databases">
        <title>Whole genome shotgun sequence of Actinoplanes siamensis NBRC 109076.</title>
        <authorList>
            <person name="Komaki H."/>
            <person name="Tamura T."/>
        </authorList>
    </citation>
    <scope>NUCLEOTIDE SEQUENCE</scope>
    <source>
        <strain evidence="2">NBRC 109076</strain>
    </source>
</reference>
<dbReference type="AlphaFoldDB" id="A0A919NC64"/>
<evidence type="ECO:0000313" key="2">
    <source>
        <dbReference type="EMBL" id="GIF08238.1"/>
    </source>
</evidence>
<keyword evidence="3" id="KW-1185">Reference proteome</keyword>
<feature type="domain" description="Glycosyltransferase 2-like" evidence="1">
    <location>
        <begin position="5"/>
        <end position="101"/>
    </location>
</feature>
<evidence type="ECO:0000259" key="1">
    <source>
        <dbReference type="Pfam" id="PF00535"/>
    </source>
</evidence>
<dbReference type="PANTHER" id="PTHR22916">
    <property type="entry name" value="GLYCOSYLTRANSFERASE"/>
    <property type="match status" value="1"/>
</dbReference>
<dbReference type="RefSeq" id="WP_203683603.1">
    <property type="nucleotide sequence ID" value="NZ_BOMW01000060.1"/>
</dbReference>
<dbReference type="CDD" id="cd00761">
    <property type="entry name" value="Glyco_tranf_GTA_type"/>
    <property type="match status" value="1"/>
</dbReference>
<comment type="caution">
    <text evidence="2">The sequence shown here is derived from an EMBL/GenBank/DDBJ whole genome shotgun (WGS) entry which is preliminary data.</text>
</comment>
<evidence type="ECO:0000313" key="3">
    <source>
        <dbReference type="Proteomes" id="UP000629619"/>
    </source>
</evidence>
<dbReference type="InterPro" id="IPR001173">
    <property type="entry name" value="Glyco_trans_2-like"/>
</dbReference>
<dbReference type="Pfam" id="PF00535">
    <property type="entry name" value="Glycos_transf_2"/>
    <property type="match status" value="1"/>
</dbReference>
<sequence length="301" mass="33546">MIRFSVVVPVRSAGEFVDECLRSIRRQAGVPLEIIAVDDASPDHSGPILDRHAVEDPRVTVLHLSRSQGVGPARNLAIAQARGEYLVFLDADDAFRDDDVLAGLDADLAATGDPDLLLFHYEERRPCGLTRHMRLGRVIAPGGPRRVSRAERPEVLCSSWVCWNKAYRRDFVAAADLTFPPGYYEDFAWSIPALLAAGRMAVSERIGVRYRRCRTTSVSRLPGPRHLEVFDQFERILAYLAAHPEHDSAGARRALAASTRTFLRSRTDRLRVLPPDLLGEFRRRTAEVTARIGGLEGTCPR</sequence>
<proteinExistence type="predicted"/>
<protein>
    <recommendedName>
        <fullName evidence="1">Glycosyltransferase 2-like domain-containing protein</fullName>
    </recommendedName>
</protein>
<dbReference type="SUPFAM" id="SSF53448">
    <property type="entry name" value="Nucleotide-diphospho-sugar transferases"/>
    <property type="match status" value="1"/>
</dbReference>
<name>A0A919NC64_9ACTN</name>
<dbReference type="EMBL" id="BOMW01000060">
    <property type="protein sequence ID" value="GIF08238.1"/>
    <property type="molecule type" value="Genomic_DNA"/>
</dbReference>
<dbReference type="Proteomes" id="UP000629619">
    <property type="component" value="Unassembled WGS sequence"/>
</dbReference>